<protein>
    <submittedName>
        <fullName evidence="1">Uncharacterized protein</fullName>
    </submittedName>
</protein>
<name>A0A160DRJ3_9GAMM</name>
<evidence type="ECO:0000313" key="2">
    <source>
        <dbReference type="Proteomes" id="UP000076830"/>
    </source>
</evidence>
<dbReference type="Proteomes" id="UP000076830">
    <property type="component" value="Chromosome"/>
</dbReference>
<reference evidence="1 2" key="1">
    <citation type="submission" date="2016-04" db="EMBL/GenBank/DDBJ databases">
        <title>Complete genome sequence of Dokdonella koreensis DS-123T.</title>
        <authorList>
            <person name="Kim J.F."/>
            <person name="Lee H."/>
            <person name="Kwak M.-J."/>
        </authorList>
    </citation>
    <scope>NUCLEOTIDE SEQUENCE [LARGE SCALE GENOMIC DNA]</scope>
    <source>
        <strain evidence="1 2">DS-123</strain>
    </source>
</reference>
<accession>A0A160DRJ3</accession>
<gene>
    <name evidence="1" type="ORF">I596_719</name>
</gene>
<keyword evidence="2" id="KW-1185">Reference proteome</keyword>
<organism evidence="1 2">
    <name type="scientific">Dokdonella koreensis DS-123</name>
    <dbReference type="NCBI Taxonomy" id="1300342"/>
    <lineage>
        <taxon>Bacteria</taxon>
        <taxon>Pseudomonadati</taxon>
        <taxon>Pseudomonadota</taxon>
        <taxon>Gammaproteobacteria</taxon>
        <taxon>Lysobacterales</taxon>
        <taxon>Rhodanobacteraceae</taxon>
        <taxon>Dokdonella</taxon>
    </lineage>
</organism>
<dbReference type="STRING" id="1300342.I596_719"/>
<evidence type="ECO:0000313" key="1">
    <source>
        <dbReference type="EMBL" id="ANB16755.1"/>
    </source>
</evidence>
<sequence length="185" mass="20457">MPDETEVARAVGEQIDGTDVCVAPKHLPGFDEDGHAVLANTQAYSGPDTRRQIDTLVRLKYATTGEQPNTNGTPWQTLTLTEAGREVFGWNVGRPGRLCYAKRKLHDIALYTPPVERGGFWIVRVVYHWVAVQPTAWSKPLLEAGLLDRDAGTIAAPRRASAALVLTQRGWKDESWFGYPTATKD</sequence>
<dbReference type="EMBL" id="CP015249">
    <property type="protein sequence ID" value="ANB16755.1"/>
    <property type="molecule type" value="Genomic_DNA"/>
</dbReference>
<dbReference type="KEGG" id="dko:I596_719"/>
<dbReference type="AlphaFoldDB" id="A0A160DRJ3"/>
<proteinExistence type="predicted"/>